<comment type="similarity">
    <text evidence="1">Belongs to the ros/MucR family.</text>
</comment>
<dbReference type="Proteomes" id="UP001236369">
    <property type="component" value="Unassembled WGS sequence"/>
</dbReference>
<dbReference type="EMBL" id="JAUSVV010000001">
    <property type="protein sequence ID" value="MDQ0441115.1"/>
    <property type="molecule type" value="Genomic_DNA"/>
</dbReference>
<dbReference type="InterPro" id="IPR008807">
    <property type="entry name" value="ROS_MUCR"/>
</dbReference>
<dbReference type="Pfam" id="PF05443">
    <property type="entry name" value="ROS_MUCR"/>
    <property type="match status" value="1"/>
</dbReference>
<accession>A0ABU0HHA7</accession>
<sequence>MSGAVSGGSFARIERARKKHANEEQYGSNGLKDGGLIMERYQVALGRVEMAVRIATSYVGNKPLPSEELVPLIESINRALVGVATGKIVVKETAAPPEPAVPVKKSVTDEFIICLEDGRSFKSLKRHLRAKYNMSPEQYRAKWGLPPDYPMVAPNYAQARSNLAKAIGLGQPRDTFGQAA</sequence>
<comment type="caution">
    <text evidence="2">The sequence shown here is derived from an EMBL/GenBank/DDBJ whole genome shotgun (WGS) entry which is preliminary data.</text>
</comment>
<proteinExistence type="inferred from homology"/>
<evidence type="ECO:0000313" key="2">
    <source>
        <dbReference type="EMBL" id="MDQ0441115.1"/>
    </source>
</evidence>
<evidence type="ECO:0000256" key="1">
    <source>
        <dbReference type="ARBA" id="ARBA00007031"/>
    </source>
</evidence>
<reference evidence="2 3" key="1">
    <citation type="submission" date="2023-07" db="EMBL/GenBank/DDBJ databases">
        <title>Genomic Encyclopedia of Type Strains, Phase IV (KMG-IV): sequencing the most valuable type-strain genomes for metagenomic binning, comparative biology and taxonomic classification.</title>
        <authorList>
            <person name="Goeker M."/>
        </authorList>
    </citation>
    <scope>NUCLEOTIDE SEQUENCE [LARGE SCALE GENOMIC DNA]</scope>
    <source>
        <strain evidence="2 3">DSM 19562</strain>
    </source>
</reference>
<evidence type="ECO:0000313" key="3">
    <source>
        <dbReference type="Proteomes" id="UP001236369"/>
    </source>
</evidence>
<dbReference type="InterPro" id="IPR041920">
    <property type="entry name" value="ROS/MUCR_sf"/>
</dbReference>
<gene>
    <name evidence="2" type="ORF">QO016_000592</name>
</gene>
<organism evidence="2 3">
    <name type="scientific">Methylobacterium persicinum</name>
    <dbReference type="NCBI Taxonomy" id="374426"/>
    <lineage>
        <taxon>Bacteria</taxon>
        <taxon>Pseudomonadati</taxon>
        <taxon>Pseudomonadota</taxon>
        <taxon>Alphaproteobacteria</taxon>
        <taxon>Hyphomicrobiales</taxon>
        <taxon>Methylobacteriaceae</taxon>
        <taxon>Methylobacterium</taxon>
    </lineage>
</organism>
<protein>
    <submittedName>
        <fullName evidence="2">Transcriptional regulator</fullName>
    </submittedName>
</protein>
<name>A0ABU0HHA7_9HYPH</name>
<keyword evidence="3" id="KW-1185">Reference proteome</keyword>
<dbReference type="Gene3D" id="1.10.10.1550">
    <property type="entry name" value="ROS/MUCR transcriptional regulator protein"/>
    <property type="match status" value="1"/>
</dbReference>